<feature type="compositionally biased region" description="Basic residues" evidence="1">
    <location>
        <begin position="786"/>
        <end position="800"/>
    </location>
</feature>
<dbReference type="GeneID" id="89929074"/>
<feature type="compositionally biased region" description="Basic and acidic residues" evidence="1">
    <location>
        <begin position="131"/>
        <end position="143"/>
    </location>
</feature>
<dbReference type="AlphaFoldDB" id="A0AAV9P2Y2"/>
<keyword evidence="3" id="KW-1185">Reference proteome</keyword>
<gene>
    <name evidence="2" type="ORF">LTR77_007738</name>
</gene>
<protein>
    <submittedName>
        <fullName evidence="2">Uncharacterized protein</fullName>
    </submittedName>
</protein>
<evidence type="ECO:0000313" key="2">
    <source>
        <dbReference type="EMBL" id="KAK5167009.1"/>
    </source>
</evidence>
<dbReference type="Proteomes" id="UP001337655">
    <property type="component" value="Unassembled WGS sequence"/>
</dbReference>
<feature type="compositionally biased region" description="Basic and acidic residues" evidence="1">
    <location>
        <begin position="89"/>
        <end position="98"/>
    </location>
</feature>
<comment type="caution">
    <text evidence="2">The sequence shown here is derived from an EMBL/GenBank/DDBJ whole genome shotgun (WGS) entry which is preliminary data.</text>
</comment>
<dbReference type="RefSeq" id="XP_064656817.1">
    <property type="nucleotide sequence ID" value="XM_064804975.1"/>
</dbReference>
<evidence type="ECO:0000256" key="1">
    <source>
        <dbReference type="SAM" id="MobiDB-lite"/>
    </source>
</evidence>
<feature type="region of interest" description="Disordered" evidence="1">
    <location>
        <begin position="778"/>
        <end position="800"/>
    </location>
</feature>
<evidence type="ECO:0000313" key="3">
    <source>
        <dbReference type="Proteomes" id="UP001337655"/>
    </source>
</evidence>
<name>A0AAV9P2Y2_9PEZI</name>
<feature type="compositionally biased region" description="Low complexity" evidence="1">
    <location>
        <begin position="22"/>
        <end position="31"/>
    </location>
</feature>
<feature type="region of interest" description="Disordered" evidence="1">
    <location>
        <begin position="118"/>
        <end position="143"/>
    </location>
</feature>
<dbReference type="EMBL" id="JAVRRT010000012">
    <property type="protein sequence ID" value="KAK5167009.1"/>
    <property type="molecule type" value="Genomic_DNA"/>
</dbReference>
<feature type="region of interest" description="Disordered" evidence="1">
    <location>
        <begin position="262"/>
        <end position="284"/>
    </location>
</feature>
<reference evidence="2 3" key="1">
    <citation type="submission" date="2023-08" db="EMBL/GenBank/DDBJ databases">
        <title>Black Yeasts Isolated from many extreme environments.</title>
        <authorList>
            <person name="Coleine C."/>
            <person name="Stajich J.E."/>
            <person name="Selbmann L."/>
        </authorList>
    </citation>
    <scope>NUCLEOTIDE SEQUENCE [LARGE SCALE GENOMIC DNA]</scope>
    <source>
        <strain evidence="2 3">CCFEE 5935</strain>
    </source>
</reference>
<feature type="compositionally biased region" description="Basic and acidic residues" evidence="1">
    <location>
        <begin position="660"/>
        <end position="698"/>
    </location>
</feature>
<feature type="compositionally biased region" description="Low complexity" evidence="1">
    <location>
        <begin position="40"/>
        <end position="62"/>
    </location>
</feature>
<sequence length="800" mass="91623">MDRTTTIGKPPVRRVENKRPASTTTTSTSSSRKTPMSTAKARPSPTSTTKTTTKRTTTAASAGRPASRDTITEEPELQPAADIASLTKTHSDTDEQQRKSPSALDIVETRIQAVEKALAESKSRASMNEEELQKTIEEKDQDREQLARVVEDLKQEIDRCQTKLDADVAKRAQEKREAIEATEQLRKELEEERETHKKVIDELRAENDRYKAEREADTEERAQEKQQAIEVAERLEMQLEDQREAHKKMMDQLRAENRYLKEEREADTAKHVQEMKEATQDTERLKQELDNEREAHIKAIENLKEDFAVIEKAHDEGAGAVESLKTKISELETERNEQISRIGGLEKAIEQEKSDYTDSRLQFKEERKLKAEELEHMQNQIQIWQEKSMYNFRCKAVIEANLQLKIQELEEVVEEARNEVMDARTEAEEARTQTGIARTEAAEASVESDRIIKNGQDEIQEARRDARWQIYLAENSQQEAENYAEQLRGEMMDMAMDYDELKEARGALEEELSGCKKTMEQDKVYINDLRDEKWAAERAKEEAEKKTAELTTEFETTKEKMEDLTMDYDELKEAHGALEEELNGCKKTMTQDKVYINDLREEKWAAERAKEEAEKRLAGLITDYATAKVKLEDLTMDCDELKESRVALEEELSGCKTAMEHDKDERWAAERAKDEAEKRLAELERRFSETPSAHESDHMSISPTPAYPRGGKRAGAERSSPQSIVKLSTAATDHYAAPRVRPPTTPLGEARQDSGLTLEGTIASLQVQAAQLLEAQDDIQAENERFKRRMASARKPRSRH</sequence>
<organism evidence="2 3">
    <name type="scientific">Saxophila tyrrhenica</name>
    <dbReference type="NCBI Taxonomy" id="1690608"/>
    <lineage>
        <taxon>Eukaryota</taxon>
        <taxon>Fungi</taxon>
        <taxon>Dikarya</taxon>
        <taxon>Ascomycota</taxon>
        <taxon>Pezizomycotina</taxon>
        <taxon>Dothideomycetes</taxon>
        <taxon>Dothideomycetidae</taxon>
        <taxon>Mycosphaerellales</taxon>
        <taxon>Extremaceae</taxon>
        <taxon>Saxophila</taxon>
    </lineage>
</organism>
<feature type="compositionally biased region" description="Polar residues" evidence="1">
    <location>
        <begin position="719"/>
        <end position="731"/>
    </location>
</feature>
<accession>A0AAV9P2Y2</accession>
<feature type="region of interest" description="Disordered" evidence="1">
    <location>
        <begin position="1"/>
        <end position="105"/>
    </location>
</feature>
<feature type="region of interest" description="Disordered" evidence="1">
    <location>
        <begin position="660"/>
        <end position="755"/>
    </location>
</feature>
<proteinExistence type="predicted"/>